<gene>
    <name evidence="11" type="ORF">GYA55_08470</name>
</gene>
<evidence type="ECO:0000256" key="7">
    <source>
        <dbReference type="ARBA" id="ARBA00031908"/>
    </source>
</evidence>
<name>A0A7X9IK05_9DELT</name>
<dbReference type="Proteomes" id="UP000524246">
    <property type="component" value="Unassembled WGS sequence"/>
</dbReference>
<dbReference type="SUPFAM" id="SSF56042">
    <property type="entry name" value="PurM C-terminal domain-like"/>
    <property type="match status" value="1"/>
</dbReference>
<evidence type="ECO:0000256" key="5">
    <source>
        <dbReference type="ARBA" id="ARBA00022741"/>
    </source>
</evidence>
<dbReference type="EMBL" id="JAAZON010000374">
    <property type="protein sequence ID" value="NMC63190.1"/>
    <property type="molecule type" value="Genomic_DNA"/>
</dbReference>
<keyword evidence="6" id="KW-0067">ATP-binding</keyword>
<evidence type="ECO:0000256" key="6">
    <source>
        <dbReference type="ARBA" id="ARBA00022840"/>
    </source>
</evidence>
<dbReference type="PANTHER" id="PTHR10520">
    <property type="entry name" value="TRIFUNCTIONAL PURINE BIOSYNTHETIC PROTEIN ADENOSINE-3-RELATED"/>
    <property type="match status" value="1"/>
</dbReference>
<evidence type="ECO:0000256" key="1">
    <source>
        <dbReference type="ARBA" id="ARBA00004686"/>
    </source>
</evidence>
<evidence type="ECO:0000256" key="4">
    <source>
        <dbReference type="ARBA" id="ARBA00022598"/>
    </source>
</evidence>
<protein>
    <recommendedName>
        <fullName evidence="3">phosphoribosylformylglycinamidine cyclo-ligase</fullName>
        <ecNumber evidence="3">6.3.3.1</ecNumber>
    </recommendedName>
    <alternativeName>
        <fullName evidence="8">AIR synthase</fullName>
    </alternativeName>
    <alternativeName>
        <fullName evidence="7">Phosphoribosyl-aminoimidazole synthetase</fullName>
    </alternativeName>
</protein>
<evidence type="ECO:0000256" key="2">
    <source>
        <dbReference type="ARBA" id="ARBA00010280"/>
    </source>
</evidence>
<sequence length="77" mass="8929">CPPLFKIIQEGSLMSWREMYEVFNMGHRFELYVDPEDANQIISIAKTLGVEAQIIGRVEASEEKRLTIKSEFGIFDY</sequence>
<keyword evidence="5" id="KW-0547">Nucleotide-binding</keyword>
<evidence type="ECO:0000259" key="10">
    <source>
        <dbReference type="Pfam" id="PF02769"/>
    </source>
</evidence>
<feature type="domain" description="PurM-like C-terminal" evidence="10">
    <location>
        <begin position="14"/>
        <end position="68"/>
    </location>
</feature>
<evidence type="ECO:0000313" key="11">
    <source>
        <dbReference type="EMBL" id="NMC63190.1"/>
    </source>
</evidence>
<dbReference type="InterPro" id="IPR036676">
    <property type="entry name" value="PurM-like_C_sf"/>
</dbReference>
<dbReference type="Gene3D" id="3.90.650.10">
    <property type="entry name" value="PurM-like C-terminal domain"/>
    <property type="match status" value="1"/>
</dbReference>
<dbReference type="GO" id="GO:0004637">
    <property type="term" value="F:phosphoribosylamine-glycine ligase activity"/>
    <property type="evidence" value="ECO:0007669"/>
    <property type="project" value="TreeGrafter"/>
</dbReference>
<evidence type="ECO:0000313" key="12">
    <source>
        <dbReference type="Proteomes" id="UP000524246"/>
    </source>
</evidence>
<dbReference type="GO" id="GO:0006189">
    <property type="term" value="P:'de novo' IMP biosynthetic process"/>
    <property type="evidence" value="ECO:0007669"/>
    <property type="project" value="InterPro"/>
</dbReference>
<comment type="pathway">
    <text evidence="1">Purine metabolism; IMP biosynthesis via de novo pathway; 5-amino-1-(5-phospho-D-ribosyl)imidazole from N(2)-formyl-N(1)-(5-phospho-D-ribosyl)glycinamide: step 2/2.</text>
</comment>
<evidence type="ECO:0000256" key="8">
    <source>
        <dbReference type="ARBA" id="ARBA00032931"/>
    </source>
</evidence>
<dbReference type="GO" id="GO:0005829">
    <property type="term" value="C:cytosol"/>
    <property type="evidence" value="ECO:0007669"/>
    <property type="project" value="TreeGrafter"/>
</dbReference>
<comment type="catalytic activity">
    <reaction evidence="9">
        <text>2-formamido-N(1)-(5-O-phospho-beta-D-ribosyl)acetamidine + ATP = 5-amino-1-(5-phospho-beta-D-ribosyl)imidazole + ADP + phosphate + H(+)</text>
        <dbReference type="Rhea" id="RHEA:23032"/>
        <dbReference type="ChEBI" id="CHEBI:15378"/>
        <dbReference type="ChEBI" id="CHEBI:30616"/>
        <dbReference type="ChEBI" id="CHEBI:43474"/>
        <dbReference type="ChEBI" id="CHEBI:137981"/>
        <dbReference type="ChEBI" id="CHEBI:147287"/>
        <dbReference type="ChEBI" id="CHEBI:456216"/>
        <dbReference type="EC" id="6.3.3.1"/>
    </reaction>
</comment>
<dbReference type="GO" id="GO:0046084">
    <property type="term" value="P:adenine biosynthetic process"/>
    <property type="evidence" value="ECO:0007669"/>
    <property type="project" value="TreeGrafter"/>
</dbReference>
<dbReference type="GO" id="GO:0005524">
    <property type="term" value="F:ATP binding"/>
    <property type="evidence" value="ECO:0007669"/>
    <property type="project" value="UniProtKB-KW"/>
</dbReference>
<dbReference type="AlphaFoldDB" id="A0A7X9IK05"/>
<dbReference type="Pfam" id="PF02769">
    <property type="entry name" value="AIRS_C"/>
    <property type="match status" value="1"/>
</dbReference>
<proteinExistence type="inferred from homology"/>
<dbReference type="InterPro" id="IPR010918">
    <property type="entry name" value="PurM-like_C_dom"/>
</dbReference>
<evidence type="ECO:0000256" key="3">
    <source>
        <dbReference type="ARBA" id="ARBA00013047"/>
    </source>
</evidence>
<evidence type="ECO:0000256" key="9">
    <source>
        <dbReference type="ARBA" id="ARBA00049057"/>
    </source>
</evidence>
<comment type="caution">
    <text evidence="11">The sequence shown here is derived from an EMBL/GenBank/DDBJ whole genome shotgun (WGS) entry which is preliminary data.</text>
</comment>
<dbReference type="EC" id="6.3.3.1" evidence="3"/>
<reference evidence="11 12" key="1">
    <citation type="journal article" date="2020" name="Biotechnol. Biofuels">
        <title>New insights from the biogas microbiome by comprehensive genome-resolved metagenomics of nearly 1600 species originating from multiple anaerobic digesters.</title>
        <authorList>
            <person name="Campanaro S."/>
            <person name="Treu L."/>
            <person name="Rodriguez-R L.M."/>
            <person name="Kovalovszki A."/>
            <person name="Ziels R.M."/>
            <person name="Maus I."/>
            <person name="Zhu X."/>
            <person name="Kougias P.G."/>
            <person name="Basile A."/>
            <person name="Luo G."/>
            <person name="Schluter A."/>
            <person name="Konstantinidis K.T."/>
            <person name="Angelidaki I."/>
        </authorList>
    </citation>
    <scope>NUCLEOTIDE SEQUENCE [LARGE SCALE GENOMIC DNA]</scope>
    <source>
        <strain evidence="11">AS27yjCOA_65</strain>
    </source>
</reference>
<accession>A0A7X9IK05</accession>
<dbReference type="PANTHER" id="PTHR10520:SF12">
    <property type="entry name" value="TRIFUNCTIONAL PURINE BIOSYNTHETIC PROTEIN ADENOSINE-3"/>
    <property type="match status" value="1"/>
</dbReference>
<dbReference type="GO" id="GO:0004641">
    <property type="term" value="F:phosphoribosylformylglycinamidine cyclo-ligase activity"/>
    <property type="evidence" value="ECO:0007669"/>
    <property type="project" value="UniProtKB-EC"/>
</dbReference>
<feature type="non-terminal residue" evidence="11">
    <location>
        <position position="1"/>
    </location>
</feature>
<comment type="similarity">
    <text evidence="2">Belongs to the AIR synthase family.</text>
</comment>
<organism evidence="11 12">
    <name type="scientific">SAR324 cluster bacterium</name>
    <dbReference type="NCBI Taxonomy" id="2024889"/>
    <lineage>
        <taxon>Bacteria</taxon>
        <taxon>Deltaproteobacteria</taxon>
        <taxon>SAR324 cluster</taxon>
    </lineage>
</organism>
<keyword evidence="4 11" id="KW-0436">Ligase</keyword>
<dbReference type="InterPro" id="IPR004733">
    <property type="entry name" value="PurM_cligase"/>
</dbReference>